<feature type="compositionally biased region" description="Basic and acidic residues" evidence="1">
    <location>
        <begin position="32"/>
        <end position="49"/>
    </location>
</feature>
<organism evidence="2 3">
    <name type="scientific">Cupriavidus plantarum</name>
    <dbReference type="NCBI Taxonomy" id="942865"/>
    <lineage>
        <taxon>Bacteria</taxon>
        <taxon>Pseudomonadati</taxon>
        <taxon>Pseudomonadota</taxon>
        <taxon>Betaproteobacteria</taxon>
        <taxon>Burkholderiales</taxon>
        <taxon>Burkholderiaceae</taxon>
        <taxon>Cupriavidus</taxon>
    </lineage>
</organism>
<evidence type="ECO:0000313" key="3">
    <source>
        <dbReference type="Proteomes" id="UP000245754"/>
    </source>
</evidence>
<dbReference type="RefSeq" id="WP_109584611.1">
    <property type="nucleotide sequence ID" value="NZ_QGGT01000004.1"/>
</dbReference>
<evidence type="ECO:0000313" key="2">
    <source>
        <dbReference type="EMBL" id="PWK33505.1"/>
    </source>
</evidence>
<gene>
    <name evidence="2" type="ORF">C7419_104180</name>
</gene>
<feature type="region of interest" description="Disordered" evidence="1">
    <location>
        <begin position="1"/>
        <end position="75"/>
    </location>
</feature>
<evidence type="ECO:0008006" key="4">
    <source>
        <dbReference type="Google" id="ProtNLM"/>
    </source>
</evidence>
<feature type="compositionally biased region" description="Basic and acidic residues" evidence="1">
    <location>
        <begin position="60"/>
        <end position="75"/>
    </location>
</feature>
<evidence type="ECO:0000256" key="1">
    <source>
        <dbReference type="SAM" id="MobiDB-lite"/>
    </source>
</evidence>
<dbReference type="InterPro" id="IPR025577">
    <property type="entry name" value="FlxA"/>
</dbReference>
<comment type="caution">
    <text evidence="2">The sequence shown here is derived from an EMBL/GenBank/DDBJ whole genome shotgun (WGS) entry which is preliminary data.</text>
</comment>
<dbReference type="EMBL" id="QGGT01000004">
    <property type="protein sequence ID" value="PWK33505.1"/>
    <property type="molecule type" value="Genomic_DNA"/>
</dbReference>
<accession>A0A316F8U0</accession>
<proteinExistence type="predicted"/>
<keyword evidence="3" id="KW-1185">Reference proteome</keyword>
<dbReference type="AlphaFoldDB" id="A0A316F8U0"/>
<name>A0A316F8U0_9BURK</name>
<protein>
    <recommendedName>
        <fullName evidence="4">FlxA-like protein</fullName>
    </recommendedName>
</protein>
<dbReference type="Pfam" id="PF14282">
    <property type="entry name" value="FlxA"/>
    <property type="match status" value="1"/>
</dbReference>
<dbReference type="Proteomes" id="UP000245754">
    <property type="component" value="Unassembled WGS sequence"/>
</dbReference>
<reference evidence="2 3" key="1">
    <citation type="submission" date="2018-05" db="EMBL/GenBank/DDBJ databases">
        <title>Genomic Encyclopedia of Type Strains, Phase IV (KMG-V): Genome sequencing to study the core and pangenomes of soil and plant-associated prokaryotes.</title>
        <authorList>
            <person name="Whitman W."/>
        </authorList>
    </citation>
    <scope>NUCLEOTIDE SEQUENCE [LARGE SCALE GENOMIC DNA]</scope>
    <source>
        <strain evidence="2 3">SLV-132</strain>
    </source>
</reference>
<sequence>MTQIGNIPLASPWTRTAADHGTTNASSPPAAADHDVQHADGDARNEPSADKPAASAGDATKNKQAESAKAIREQIERMQQQLAELMAHLQAVRAGHTDERQKSAMLGALETQIAMLQSSIMVATMKLAEAIANEGGKILDSTGGNPPASRT</sequence>